<dbReference type="SUPFAM" id="SSF48452">
    <property type="entry name" value="TPR-like"/>
    <property type="match status" value="1"/>
</dbReference>
<dbReference type="InterPro" id="IPR051677">
    <property type="entry name" value="AfsR-DnrI-RedD_regulator"/>
</dbReference>
<feature type="domain" description="Bacterial transcriptional activator" evidence="1">
    <location>
        <begin position="912"/>
        <end position="1032"/>
    </location>
</feature>
<sequence>MTDNPRPAWLAPPFSTGLAPRASLLARLDGDVPLIWLHGPAGAGKTALVSDWFRRSGRQGIWYEAEPGGRDPAGLFRILGTAFDDPSALPSFSAERQADLERFSRIFFREFYTRLPKNCAVVLDNCETIQEETSFGVILKAAVQERPLGARILVTSRLPPPGALARMRVHGLMHVIEGDELALQRDEALAIARLHDPEGALEDALIDELWQRSRGWMAGFLLLVQQRVRHPEVDAGEGTVPLLADYLHHEVLAPIDKIGLEQLLEVAVLPWTTAVMATALSGSTAPARVLDELARRHMLVSRREGDQALPIYEVHPLLREHLLARADAAFPANRLAALRAKGGRLLVEAGDRDTGLQLLIAAQDWEEAIPLLLDLAPQLAMTGRFPTLRAWLEALPQALFTDRPWLRYWQAVCLLPVDPVASRELLAGCQTSFTQGGDATGALSAWVALMESVWLAWDDCHVFDPWLDTMPLSPADRAWQSLPPPLTDRAATYALLGLLLRRPGDPAVEAWSRRLQDELTTGSPPNRLLRLAYPLMIEALWFSGDHAAARRLADRFLPLITSGHADPLLHLMWKAAEAGLYYWREDRSGPCVQCVEEGLALAREYGIPSQNLQLSSLAVYAALADGQADTARLWLDRMAQSVHMSRALDVSLHHFLLGWEAHTRDDRQAALVHVQEAERLAVGSGWVHAIVTNRMGVAQVAFAAGERRLAARMLSSASRLAKTTGSTLYLAQVQLTAARHALESGHRRRGVSLLAAGMTEAARLNLHKLLCWTPAETARLCREALLANIEPTYVRDWITARGLALPDPPVEIRDWPWGLSIEALGELRVFRGHDPVESLSGRSREILVAVVAAGGEIAHETLMDRLWPDSDGDAARRSFDTALHRLRGQLGCPDALRLKNGRLSLNRERCWLDTSAFRRRLELAAQGDPRERVEHWLAAHALYRGPLLQGETTPGLHSARRSLERRYVEAFLEGAAMLGALGRDSEAEQRCEEVLERAPDAELLYRSLFDRYAAQGRHGEAAGIHARCREGRS</sequence>
<proteinExistence type="predicted"/>
<organism evidence="2 3">
    <name type="scientific">Thioalkalivibrio paradoxus ARh 1</name>
    <dbReference type="NCBI Taxonomy" id="713585"/>
    <lineage>
        <taxon>Bacteria</taxon>
        <taxon>Pseudomonadati</taxon>
        <taxon>Pseudomonadota</taxon>
        <taxon>Gammaproteobacteria</taxon>
        <taxon>Chromatiales</taxon>
        <taxon>Ectothiorhodospiraceae</taxon>
        <taxon>Thioalkalivibrio</taxon>
    </lineage>
</organism>
<dbReference type="InterPro" id="IPR059106">
    <property type="entry name" value="WHD_MalT"/>
</dbReference>
<dbReference type="OrthoDB" id="9816555at2"/>
<evidence type="ECO:0000259" key="1">
    <source>
        <dbReference type="SMART" id="SM01043"/>
    </source>
</evidence>
<dbReference type="STRING" id="713585.THITH_12680"/>
<dbReference type="Gene3D" id="1.10.10.10">
    <property type="entry name" value="Winged helix-like DNA-binding domain superfamily/Winged helix DNA-binding domain"/>
    <property type="match status" value="1"/>
</dbReference>
<dbReference type="SUPFAM" id="SSF52540">
    <property type="entry name" value="P-loop containing nucleoside triphosphate hydrolases"/>
    <property type="match status" value="1"/>
</dbReference>
<accession>W0DSJ6</accession>
<dbReference type="PANTHER" id="PTHR35807">
    <property type="entry name" value="TRANSCRIPTIONAL REGULATOR REDD-RELATED"/>
    <property type="match status" value="1"/>
</dbReference>
<dbReference type="GO" id="GO:0003677">
    <property type="term" value="F:DNA binding"/>
    <property type="evidence" value="ECO:0007669"/>
    <property type="project" value="InterPro"/>
</dbReference>
<gene>
    <name evidence="2" type="ORF">THITH_12680</name>
</gene>
<dbReference type="Pfam" id="PF03704">
    <property type="entry name" value="BTAD"/>
    <property type="match status" value="1"/>
</dbReference>
<dbReference type="InterPro" id="IPR005158">
    <property type="entry name" value="BTAD"/>
</dbReference>
<dbReference type="InterPro" id="IPR027417">
    <property type="entry name" value="P-loop_NTPase"/>
</dbReference>
<evidence type="ECO:0000313" key="3">
    <source>
        <dbReference type="Proteomes" id="UP000005289"/>
    </source>
</evidence>
<dbReference type="Proteomes" id="UP000005289">
    <property type="component" value="Chromosome"/>
</dbReference>
<dbReference type="HOGENOM" id="CLU_006325_0_0_6"/>
<dbReference type="PANTHER" id="PTHR35807:SF2">
    <property type="entry name" value="TRANSCRIPTIONAL ACTIVATOR DOMAIN"/>
    <property type="match status" value="1"/>
</dbReference>
<protein>
    <recommendedName>
        <fullName evidence="1">Bacterial transcriptional activator domain-containing protein</fullName>
    </recommendedName>
</protein>
<dbReference type="InterPro" id="IPR011990">
    <property type="entry name" value="TPR-like_helical_dom_sf"/>
</dbReference>
<dbReference type="SMART" id="SM01043">
    <property type="entry name" value="BTAD"/>
    <property type="match status" value="1"/>
</dbReference>
<reference evidence="2 3" key="1">
    <citation type="submission" date="2013-12" db="EMBL/GenBank/DDBJ databases">
        <authorList>
            <consortium name="DOE Joint Genome Institute"/>
            <person name="Muyzer G."/>
            <person name="Huntemann M."/>
            <person name="Han J."/>
            <person name="Chen A."/>
            <person name="Kyrpides N."/>
            <person name="Mavromatis K."/>
            <person name="Markowitz V."/>
            <person name="Palaniappan K."/>
            <person name="Ivanova N."/>
            <person name="Schaumberg A."/>
            <person name="Pati A."/>
            <person name="Liolios K."/>
            <person name="Nordberg H.P."/>
            <person name="Cantor M.N."/>
            <person name="Hua S.X."/>
            <person name="Woyke T."/>
        </authorList>
    </citation>
    <scope>NUCLEOTIDE SEQUENCE [LARGE SCALE GENOMIC DNA]</scope>
    <source>
        <strain evidence="2 3">ARh 1</strain>
    </source>
</reference>
<keyword evidence="3" id="KW-1185">Reference proteome</keyword>
<dbReference type="InterPro" id="IPR016032">
    <property type="entry name" value="Sig_transdc_resp-reg_C-effctor"/>
</dbReference>
<dbReference type="EMBL" id="CP007029">
    <property type="protein sequence ID" value="AHF00218.1"/>
    <property type="molecule type" value="Genomic_DNA"/>
</dbReference>
<name>W0DSJ6_9GAMM</name>
<dbReference type="Gene3D" id="1.25.40.10">
    <property type="entry name" value="Tetratricopeptide repeat domain"/>
    <property type="match status" value="1"/>
</dbReference>
<evidence type="ECO:0000313" key="2">
    <source>
        <dbReference type="EMBL" id="AHF00218.1"/>
    </source>
</evidence>
<dbReference type="GO" id="GO:0006355">
    <property type="term" value="P:regulation of DNA-templated transcription"/>
    <property type="evidence" value="ECO:0007669"/>
    <property type="project" value="InterPro"/>
</dbReference>
<dbReference type="Pfam" id="PF25873">
    <property type="entry name" value="WHD_MalT"/>
    <property type="match status" value="1"/>
</dbReference>
<dbReference type="RefSeq" id="WP_006748431.1">
    <property type="nucleotide sequence ID" value="NZ_CP007029.1"/>
</dbReference>
<dbReference type="KEGG" id="tti:THITH_12680"/>
<dbReference type="SUPFAM" id="SSF46894">
    <property type="entry name" value="C-terminal effector domain of the bipartite response regulators"/>
    <property type="match status" value="1"/>
</dbReference>
<dbReference type="Gene3D" id="3.40.50.300">
    <property type="entry name" value="P-loop containing nucleotide triphosphate hydrolases"/>
    <property type="match status" value="1"/>
</dbReference>
<dbReference type="InterPro" id="IPR036388">
    <property type="entry name" value="WH-like_DNA-bd_sf"/>
</dbReference>
<dbReference type="AlphaFoldDB" id="W0DSJ6"/>